<protein>
    <recommendedName>
        <fullName evidence="2">Lipoprotein</fullName>
    </recommendedName>
</protein>
<sequence length="257" mass="30889">MKKLIFLLPIFLFSCSKDSKEDEQVTIKESLAGTTWTYYYKNPVGDVDITTYYFHPNENKVTFHNKKTIRSINDEKVTRHSINDEKVYQYKYEYPNLYIANEYGRYLYAPYIVDVDKNEFYRKYEMPFKKGTIDNIAPYTINDVIKITPINTSELFEKTDTYWETSSKDKYLYFVISSGENGVYRSRDTIRPYSIKYKRLEHPYIHLKTVYYKYNIDEDGKKYEVVDENIPPLPEVATLKNNDKEIEFRGETFYRLY</sequence>
<dbReference type="PROSITE" id="PS51257">
    <property type="entry name" value="PROKAR_LIPOPROTEIN"/>
    <property type="match status" value="1"/>
</dbReference>
<organism evidence="1">
    <name type="scientific">Siphoviridae sp. ct3ka12</name>
    <dbReference type="NCBI Taxonomy" id="2827771"/>
    <lineage>
        <taxon>Viruses</taxon>
        <taxon>Duplodnaviria</taxon>
        <taxon>Heunggongvirae</taxon>
        <taxon>Uroviricota</taxon>
        <taxon>Caudoviricetes</taxon>
    </lineage>
</organism>
<reference evidence="1" key="1">
    <citation type="journal article" date="2021" name="Proc. Natl. Acad. Sci. U.S.A.">
        <title>A Catalog of Tens of Thousands of Viruses from Human Metagenomes Reveals Hidden Associations with Chronic Diseases.</title>
        <authorList>
            <person name="Tisza M.J."/>
            <person name="Buck C.B."/>
        </authorList>
    </citation>
    <scope>NUCLEOTIDE SEQUENCE</scope>
    <source>
        <strain evidence="1">Ct3ka12</strain>
    </source>
</reference>
<evidence type="ECO:0008006" key="2">
    <source>
        <dbReference type="Google" id="ProtNLM"/>
    </source>
</evidence>
<name>A0A8S5SKX1_9CAUD</name>
<evidence type="ECO:0000313" key="1">
    <source>
        <dbReference type="EMBL" id="DAF51657.1"/>
    </source>
</evidence>
<dbReference type="EMBL" id="BK032619">
    <property type="protein sequence ID" value="DAF51657.1"/>
    <property type="molecule type" value="Genomic_DNA"/>
</dbReference>
<proteinExistence type="predicted"/>
<accession>A0A8S5SKX1</accession>